<comment type="subcellular location">
    <subcellularLocation>
        <location evidence="1">Secreted</location>
        <location evidence="1">Cell wall</location>
    </subcellularLocation>
</comment>
<evidence type="ECO:0000256" key="6">
    <source>
        <dbReference type="SAM" id="MobiDB-lite"/>
    </source>
</evidence>
<feature type="compositionally biased region" description="Acidic residues" evidence="6">
    <location>
        <begin position="428"/>
        <end position="445"/>
    </location>
</feature>
<dbReference type="Pfam" id="PF13585">
    <property type="entry name" value="CHU_C"/>
    <property type="match status" value="1"/>
</dbReference>
<reference evidence="8" key="1">
    <citation type="submission" date="2016-11" db="EMBL/GenBank/DDBJ databases">
        <authorList>
            <person name="Varghese N."/>
            <person name="Submissions S."/>
        </authorList>
    </citation>
    <scope>NUCLEOTIDE SEQUENCE [LARGE SCALE GENOMIC DNA]</scope>
    <source>
        <strain evidence="8">ACAM 48</strain>
    </source>
</reference>
<dbReference type="SUPFAM" id="SSF52058">
    <property type="entry name" value="L domain-like"/>
    <property type="match status" value="4"/>
</dbReference>
<sequence length="1077" mass="117224">MPQKNKFLFLLIILFPFITFGQCPVGNVVLNTQNDVEEFIQNYNTCEIINGDLLIGDEVSDISGITGIKRVEGSLKVKYADVPGVSNFASLNYVGGDFEIHNCRSLQSVEGINNLHTIKGGLFIRQTSAIFKTISGFEELETIGGNFYINENYNGLEKIEAFEKLAQVDGAFVIQNNDSLKRVTGFNSLIKIGVQYSVESFDGNLSIRNNASLIEINGFNSLLEVVRDISILDNRSLNKIAGFSNLSLVNRHFEIDRNPELAVIPAFDNLKTVGSGLSLIDNGFTRIDSFNNLEVIGNLDPSWGNLYIGRNDQLTAISGFRNLQKLFGELGITRHKKLTNLIGFSNLKATRSLNIQMNESLENLNGLENLLSIGEIGIAIRSNPVLSDCSAICNILTNGTVDGDISIVDNPSACSSVQEVRGECIPDFDNDEVPDDIDLDDDNDGILDTVEQNGDPNRDSDGDDFPDHMDLDSDNDGCYDVTEAGFLDENQDGTLGDSPVEVDENGLVINTGDGYTTPLDSDNNGIPDFQEWNTLSAGENGNISICNINEPIDLFKELTGNPDEGGIWNPTLESGNSIFDATKDAPGSYTYIVKNGICGEDSAMVTIEIEEKNNAGENTSVEVCSQDAPFNLFSKINGNPMEGGTLSPPLASGTEIFDPFLDSARIYTYTVSNNSCEPESSEIVVNIGETPSAGEIGALTIGIHSNPVNLFDSLGGNPDPGGVWKPELSNADGIFNPSLDNEGIYTYTVENTICGITSSQIHVNLNTLPNAGNNATLEICKDVAPINLLELMSGSPDEGGNWYPELSGNLFDPQVDSAGTYVYTVTNDNDQTDSSEVTISIIPGPNAGENGNLEICKNADAVDLFNSLRGNPQINGKWTPSLSSGNGVFNPAIDPEGVYSYEVSNTCGTSVAHVSVTKTDFQPIEDYEIRVEEFSKNNFIEVIINSNLTFEYSLDGSAFQNSPVFENLTGGTHSLTARQIGGCDILQKLITILDYPKFFTPNNDGYNDFWQLKGNTGPRISYINIYDRYGKLLISIDPQGKGWDGTFDGKIMPENDYWFEISTVNNELKTGHFTLIR</sequence>
<dbReference type="NCBIfam" id="TIGR04131">
    <property type="entry name" value="Bac_Flav_CTERM"/>
    <property type="match status" value="1"/>
</dbReference>
<dbReference type="InterPro" id="IPR026341">
    <property type="entry name" value="T9SS_type_B"/>
</dbReference>
<evidence type="ECO:0000256" key="4">
    <source>
        <dbReference type="ARBA" id="ARBA00022729"/>
    </source>
</evidence>
<keyword evidence="5" id="KW-0325">Glycoprotein</keyword>
<feature type="region of interest" description="Disordered" evidence="6">
    <location>
        <begin position="428"/>
        <end position="473"/>
    </location>
</feature>
<dbReference type="InterPro" id="IPR036941">
    <property type="entry name" value="Rcpt_L-dom_sf"/>
</dbReference>
<protein>
    <submittedName>
        <fullName evidence="7">Gliding motility-associated C-terminal domain-containing protein</fullName>
    </submittedName>
</protein>
<keyword evidence="2" id="KW-0134">Cell wall</keyword>
<accession>A0A1M7MF33</accession>
<dbReference type="GO" id="GO:0030313">
    <property type="term" value="C:cell envelope"/>
    <property type="evidence" value="ECO:0007669"/>
    <property type="project" value="UniProtKB-SubCell"/>
</dbReference>
<keyword evidence="3" id="KW-0964">Secreted</keyword>
<dbReference type="InterPro" id="IPR051648">
    <property type="entry name" value="CWI-Assembly_Regulator"/>
</dbReference>
<dbReference type="STRING" id="143223.SAMN05878281_2453"/>
<name>A0A1M7MF33_9FLAO</name>
<proteinExistence type="predicted"/>
<evidence type="ECO:0000256" key="2">
    <source>
        <dbReference type="ARBA" id="ARBA00022512"/>
    </source>
</evidence>
<dbReference type="Gene3D" id="3.80.20.20">
    <property type="entry name" value="Receptor L-domain"/>
    <property type="match status" value="3"/>
</dbReference>
<evidence type="ECO:0000256" key="5">
    <source>
        <dbReference type="ARBA" id="ARBA00023180"/>
    </source>
</evidence>
<dbReference type="OrthoDB" id="9765926at2"/>
<organism evidence="7 8">
    <name type="scientific">Salegentibacter salegens</name>
    <dbReference type="NCBI Taxonomy" id="143223"/>
    <lineage>
        <taxon>Bacteria</taxon>
        <taxon>Pseudomonadati</taxon>
        <taxon>Bacteroidota</taxon>
        <taxon>Flavobacteriia</taxon>
        <taxon>Flavobacteriales</taxon>
        <taxon>Flavobacteriaceae</taxon>
        <taxon>Salegentibacter</taxon>
    </lineage>
</organism>
<evidence type="ECO:0000256" key="1">
    <source>
        <dbReference type="ARBA" id="ARBA00004191"/>
    </source>
</evidence>
<feature type="compositionally biased region" description="Basic and acidic residues" evidence="6">
    <location>
        <begin position="456"/>
        <end position="471"/>
    </location>
</feature>
<dbReference type="PANTHER" id="PTHR31018:SF3">
    <property type="entry name" value="RECEPTOR PROTEIN-TYROSINE KINASE"/>
    <property type="match status" value="1"/>
</dbReference>
<keyword evidence="8" id="KW-1185">Reference proteome</keyword>
<evidence type="ECO:0000313" key="7">
    <source>
        <dbReference type="EMBL" id="SHM89457.1"/>
    </source>
</evidence>
<evidence type="ECO:0000256" key="3">
    <source>
        <dbReference type="ARBA" id="ARBA00022525"/>
    </source>
</evidence>
<dbReference type="RefSeq" id="WP_079735481.1">
    <property type="nucleotide sequence ID" value="NZ_LT670848.1"/>
</dbReference>
<gene>
    <name evidence="7" type="ORF">SAMN05878281_2453</name>
</gene>
<evidence type="ECO:0000313" key="8">
    <source>
        <dbReference type="Proteomes" id="UP000190235"/>
    </source>
</evidence>
<dbReference type="PANTHER" id="PTHR31018">
    <property type="entry name" value="SPORULATION-SPECIFIC PROTEIN-RELATED"/>
    <property type="match status" value="1"/>
</dbReference>
<dbReference type="Proteomes" id="UP000190235">
    <property type="component" value="Chromosome I"/>
</dbReference>
<dbReference type="EMBL" id="LT670848">
    <property type="protein sequence ID" value="SHM89457.1"/>
    <property type="molecule type" value="Genomic_DNA"/>
</dbReference>
<keyword evidence="4" id="KW-0732">Signal</keyword>
<dbReference type="AlphaFoldDB" id="A0A1M7MF33"/>